<name>A0A9D4EQC7_DREPO</name>
<evidence type="ECO:0000313" key="2">
    <source>
        <dbReference type="EMBL" id="KAH3783463.1"/>
    </source>
</evidence>
<dbReference type="EMBL" id="JAIWYP010000008">
    <property type="protein sequence ID" value="KAH3783463.1"/>
    <property type="molecule type" value="Genomic_DNA"/>
</dbReference>
<feature type="region of interest" description="Disordered" evidence="1">
    <location>
        <begin position="1"/>
        <end position="90"/>
    </location>
</feature>
<dbReference type="Proteomes" id="UP000828390">
    <property type="component" value="Unassembled WGS sequence"/>
</dbReference>
<organism evidence="2 3">
    <name type="scientific">Dreissena polymorpha</name>
    <name type="common">Zebra mussel</name>
    <name type="synonym">Mytilus polymorpha</name>
    <dbReference type="NCBI Taxonomy" id="45954"/>
    <lineage>
        <taxon>Eukaryota</taxon>
        <taxon>Metazoa</taxon>
        <taxon>Spiralia</taxon>
        <taxon>Lophotrochozoa</taxon>
        <taxon>Mollusca</taxon>
        <taxon>Bivalvia</taxon>
        <taxon>Autobranchia</taxon>
        <taxon>Heteroconchia</taxon>
        <taxon>Euheterodonta</taxon>
        <taxon>Imparidentia</taxon>
        <taxon>Neoheterodontei</taxon>
        <taxon>Myida</taxon>
        <taxon>Dreissenoidea</taxon>
        <taxon>Dreissenidae</taxon>
        <taxon>Dreissena</taxon>
    </lineage>
</organism>
<keyword evidence="3" id="KW-1185">Reference proteome</keyword>
<feature type="compositionally biased region" description="Polar residues" evidence="1">
    <location>
        <begin position="75"/>
        <end position="87"/>
    </location>
</feature>
<protein>
    <submittedName>
        <fullName evidence="2">Uncharacterized protein</fullName>
    </submittedName>
</protein>
<reference evidence="2" key="2">
    <citation type="submission" date="2020-11" db="EMBL/GenBank/DDBJ databases">
        <authorList>
            <person name="McCartney M.A."/>
            <person name="Auch B."/>
            <person name="Kono T."/>
            <person name="Mallez S."/>
            <person name="Becker A."/>
            <person name="Gohl D.M."/>
            <person name="Silverstein K.A.T."/>
            <person name="Koren S."/>
            <person name="Bechman K.B."/>
            <person name="Herman A."/>
            <person name="Abrahante J.E."/>
            <person name="Garbe J."/>
        </authorList>
    </citation>
    <scope>NUCLEOTIDE SEQUENCE</scope>
    <source>
        <strain evidence="2">Duluth1</strain>
        <tissue evidence="2">Whole animal</tissue>
    </source>
</reference>
<gene>
    <name evidence="2" type="ORF">DPMN_161401</name>
</gene>
<accession>A0A9D4EQC7</accession>
<dbReference type="AlphaFoldDB" id="A0A9D4EQC7"/>
<evidence type="ECO:0000313" key="3">
    <source>
        <dbReference type="Proteomes" id="UP000828390"/>
    </source>
</evidence>
<evidence type="ECO:0000256" key="1">
    <source>
        <dbReference type="SAM" id="MobiDB-lite"/>
    </source>
</evidence>
<sequence length="111" mass="12537">MFLRHRPGNAQQSQSYRGGRPPPAAPERYQGSQYSEPYSLTGYAASSVAMGTRGKDDRQLQGQMQLQRSKEDSLINYSQQADGARQSPNRHFRRFDIAIADQSQKTDEDVN</sequence>
<comment type="caution">
    <text evidence="2">The sequence shown here is derived from an EMBL/GenBank/DDBJ whole genome shotgun (WGS) entry which is preliminary data.</text>
</comment>
<proteinExistence type="predicted"/>
<reference evidence="2" key="1">
    <citation type="journal article" date="2019" name="bioRxiv">
        <title>The Genome of the Zebra Mussel, Dreissena polymorpha: A Resource for Invasive Species Research.</title>
        <authorList>
            <person name="McCartney M.A."/>
            <person name="Auch B."/>
            <person name="Kono T."/>
            <person name="Mallez S."/>
            <person name="Zhang Y."/>
            <person name="Obille A."/>
            <person name="Becker A."/>
            <person name="Abrahante J.E."/>
            <person name="Garbe J."/>
            <person name="Badalamenti J.P."/>
            <person name="Herman A."/>
            <person name="Mangelson H."/>
            <person name="Liachko I."/>
            <person name="Sullivan S."/>
            <person name="Sone E.D."/>
            <person name="Koren S."/>
            <person name="Silverstein K.A.T."/>
            <person name="Beckman K.B."/>
            <person name="Gohl D.M."/>
        </authorList>
    </citation>
    <scope>NUCLEOTIDE SEQUENCE</scope>
    <source>
        <strain evidence="2">Duluth1</strain>
        <tissue evidence="2">Whole animal</tissue>
    </source>
</reference>